<organism evidence="1 2">
    <name type="scientific">Ranitomeya imitator</name>
    <name type="common">mimic poison frog</name>
    <dbReference type="NCBI Taxonomy" id="111125"/>
    <lineage>
        <taxon>Eukaryota</taxon>
        <taxon>Metazoa</taxon>
        <taxon>Chordata</taxon>
        <taxon>Craniata</taxon>
        <taxon>Vertebrata</taxon>
        <taxon>Euteleostomi</taxon>
        <taxon>Amphibia</taxon>
        <taxon>Batrachia</taxon>
        <taxon>Anura</taxon>
        <taxon>Neobatrachia</taxon>
        <taxon>Hyloidea</taxon>
        <taxon>Dendrobatidae</taxon>
        <taxon>Dendrobatinae</taxon>
        <taxon>Ranitomeya</taxon>
    </lineage>
</organism>
<name>A0ABN9MF88_9NEOB</name>
<accession>A0ABN9MF88</accession>
<reference evidence="1" key="1">
    <citation type="submission" date="2023-07" db="EMBL/GenBank/DDBJ databases">
        <authorList>
            <person name="Stuckert A."/>
        </authorList>
    </citation>
    <scope>NUCLEOTIDE SEQUENCE</scope>
</reference>
<dbReference type="EMBL" id="CAUEEQ010066287">
    <property type="protein sequence ID" value="CAJ0965277.1"/>
    <property type="molecule type" value="Genomic_DNA"/>
</dbReference>
<keyword evidence="2" id="KW-1185">Reference proteome</keyword>
<protein>
    <submittedName>
        <fullName evidence="1">Uncharacterized protein</fullName>
    </submittedName>
</protein>
<dbReference type="Proteomes" id="UP001176940">
    <property type="component" value="Unassembled WGS sequence"/>
</dbReference>
<comment type="caution">
    <text evidence="1">The sequence shown here is derived from an EMBL/GenBank/DDBJ whole genome shotgun (WGS) entry which is preliminary data.</text>
</comment>
<sequence length="65" mass="7337">MKPFGNARLTLLCRIISLVKGPRYGAPVELSWPERRSRSDLALPTAFLEVVDFVPYEESLKTIST</sequence>
<gene>
    <name evidence="1" type="ORF">RIMI_LOCUS20117136</name>
</gene>
<evidence type="ECO:0000313" key="1">
    <source>
        <dbReference type="EMBL" id="CAJ0965277.1"/>
    </source>
</evidence>
<proteinExistence type="predicted"/>
<evidence type="ECO:0000313" key="2">
    <source>
        <dbReference type="Proteomes" id="UP001176940"/>
    </source>
</evidence>